<dbReference type="SUPFAM" id="SSF82171">
    <property type="entry name" value="DPP6 N-terminal domain-like"/>
    <property type="match status" value="1"/>
</dbReference>
<name>A0ABV8HG91_9FLAO</name>
<keyword evidence="1" id="KW-0378">Hydrolase</keyword>
<dbReference type="InterPro" id="IPR001375">
    <property type="entry name" value="Peptidase_S9_cat"/>
</dbReference>
<keyword evidence="4" id="KW-1185">Reference proteome</keyword>
<feature type="domain" description="Peptidase S9 prolyl oligopeptidase catalytic" evidence="2">
    <location>
        <begin position="546"/>
        <end position="723"/>
    </location>
</feature>
<comment type="caution">
    <text evidence="3">The sequence shown here is derived from an EMBL/GenBank/DDBJ whole genome shotgun (WGS) entry which is preliminary data.</text>
</comment>
<accession>A0ABV8HG91</accession>
<dbReference type="InterPro" id="IPR029058">
    <property type="entry name" value="AB_hydrolase_fold"/>
</dbReference>
<evidence type="ECO:0000256" key="1">
    <source>
        <dbReference type="ARBA" id="ARBA00022801"/>
    </source>
</evidence>
<dbReference type="PANTHER" id="PTHR42776:SF27">
    <property type="entry name" value="DIPEPTIDYL PEPTIDASE FAMILY MEMBER 6"/>
    <property type="match status" value="1"/>
</dbReference>
<proteinExistence type="predicted"/>
<protein>
    <submittedName>
        <fullName evidence="3">Prolyl oligopeptidase family serine peptidase</fullName>
    </submittedName>
</protein>
<evidence type="ECO:0000259" key="2">
    <source>
        <dbReference type="Pfam" id="PF00326"/>
    </source>
</evidence>
<dbReference type="PANTHER" id="PTHR42776">
    <property type="entry name" value="SERINE PEPTIDASE S9 FAMILY MEMBER"/>
    <property type="match status" value="1"/>
</dbReference>
<dbReference type="Gene3D" id="3.40.50.1820">
    <property type="entry name" value="alpha/beta hydrolase"/>
    <property type="match status" value="1"/>
</dbReference>
<dbReference type="Pfam" id="PF00326">
    <property type="entry name" value="Peptidase_S9"/>
    <property type="match status" value="1"/>
</dbReference>
<dbReference type="InterPro" id="IPR011042">
    <property type="entry name" value="6-blade_b-propeller_TolB-like"/>
</dbReference>
<gene>
    <name evidence="3" type="ORF">ACFOS1_18270</name>
</gene>
<sequence>MKKTNTNTRVILSIFTFFLSITAFSQDIIGSWKGTLETQGKEIPLVFNIGKKDGILSSTMDSPQQGAFDIPMDSTLFEEKKLSIVFSQGGIKYEGILDQEKLTGTFYQGGMELSLNLSKTTKKKPGNTSLPSSKETFEKIAAFDDKFYKYSVEDYFKDPATSKFKFSPKGTYVSYREKDENGKNHIYVKHTKSGEITRAIKEQNELIRYYGWANDSRLLYVKDNGGNENFQLFAANLDGSNNKALTPFDEVSVQIIDFLKDQPDQIIVLLNKESKQIFEPYKLNIVSGDLEKLFENKDTTSPILDYRFDKDGNLRGYTKQQNGVDNAIYYRTEKDQPFTHVLTTNWKQTFRVIAFNYNTAYKHDAYVLSNLESNTNELVLYDLAKNEIIEKVYSNPTFDVGGFARSRKRNFEIDYYYYIGEKTRIIPVSDFYKKLHRKFKEQFGDKVFRIVDHTDNEEKYLILLETDRIYGTYYTYDIKEDTFTKILDMMPQLHEEDMAEMRPINFISRDGLKIYGYITIPNNIEGKKVPLILNPHGGPYGLRDHWGFNPKTQLFASRGYATLQVNFRGSGGYGKDFFLKGNKQIGRKMLNDLEDAVAYAKTLDFIDDEKIAIFGASYGGLATLGSLVKTPDLYTCGVDYVGVSNLFTFKDSFPEYWKPFMGQFNEQWYNSENESEQKIMEEVSPALHVDKITKPLFVIQGANDARVNINESDQIVQNMRARGIVCGPPTTSTNLA</sequence>
<evidence type="ECO:0000313" key="3">
    <source>
        <dbReference type="EMBL" id="MFC4029371.1"/>
    </source>
</evidence>
<dbReference type="RefSeq" id="WP_290233130.1">
    <property type="nucleotide sequence ID" value="NZ_JAUFPZ010000002.1"/>
</dbReference>
<evidence type="ECO:0000313" key="4">
    <source>
        <dbReference type="Proteomes" id="UP001595793"/>
    </source>
</evidence>
<dbReference type="Proteomes" id="UP001595793">
    <property type="component" value="Unassembled WGS sequence"/>
</dbReference>
<reference evidence="4" key="1">
    <citation type="journal article" date="2019" name="Int. J. Syst. Evol. Microbiol.">
        <title>The Global Catalogue of Microorganisms (GCM) 10K type strain sequencing project: providing services to taxonomists for standard genome sequencing and annotation.</title>
        <authorList>
            <consortium name="The Broad Institute Genomics Platform"/>
            <consortium name="The Broad Institute Genome Sequencing Center for Infectious Disease"/>
            <person name="Wu L."/>
            <person name="Ma J."/>
        </authorList>
    </citation>
    <scope>NUCLEOTIDE SEQUENCE [LARGE SCALE GENOMIC DNA]</scope>
    <source>
        <strain evidence="4">CECT 9128</strain>
    </source>
</reference>
<dbReference type="EMBL" id="JBHSAS010000032">
    <property type="protein sequence ID" value="MFC4029371.1"/>
    <property type="molecule type" value="Genomic_DNA"/>
</dbReference>
<organism evidence="3 4">
    <name type="scientific">Zunongwangia endophytica</name>
    <dbReference type="NCBI Taxonomy" id="1808945"/>
    <lineage>
        <taxon>Bacteria</taxon>
        <taxon>Pseudomonadati</taxon>
        <taxon>Bacteroidota</taxon>
        <taxon>Flavobacteriia</taxon>
        <taxon>Flavobacteriales</taxon>
        <taxon>Flavobacteriaceae</taxon>
        <taxon>Zunongwangia</taxon>
    </lineage>
</organism>
<dbReference type="Gene3D" id="2.120.10.30">
    <property type="entry name" value="TolB, C-terminal domain"/>
    <property type="match status" value="1"/>
</dbReference>
<dbReference type="SUPFAM" id="SSF53474">
    <property type="entry name" value="alpha/beta-Hydrolases"/>
    <property type="match status" value="1"/>
</dbReference>